<gene>
    <name evidence="2" type="ORF">MCOR_47669</name>
</gene>
<evidence type="ECO:0000313" key="3">
    <source>
        <dbReference type="Proteomes" id="UP000507470"/>
    </source>
</evidence>
<feature type="region of interest" description="Disordered" evidence="1">
    <location>
        <begin position="118"/>
        <end position="142"/>
    </location>
</feature>
<organism evidence="2 3">
    <name type="scientific">Mytilus coruscus</name>
    <name type="common">Sea mussel</name>
    <dbReference type="NCBI Taxonomy" id="42192"/>
    <lineage>
        <taxon>Eukaryota</taxon>
        <taxon>Metazoa</taxon>
        <taxon>Spiralia</taxon>
        <taxon>Lophotrochozoa</taxon>
        <taxon>Mollusca</taxon>
        <taxon>Bivalvia</taxon>
        <taxon>Autobranchia</taxon>
        <taxon>Pteriomorphia</taxon>
        <taxon>Mytilida</taxon>
        <taxon>Mytiloidea</taxon>
        <taxon>Mytilidae</taxon>
        <taxon>Mytilinae</taxon>
        <taxon>Mytilus</taxon>
    </lineage>
</organism>
<feature type="region of interest" description="Disordered" evidence="1">
    <location>
        <begin position="66"/>
        <end position="99"/>
    </location>
</feature>
<proteinExistence type="predicted"/>
<keyword evidence="3" id="KW-1185">Reference proteome</keyword>
<name>A0A6J8E3I2_MYTCO</name>
<dbReference type="AlphaFoldDB" id="A0A6J8E3I2"/>
<sequence length="196" mass="22307">MFAAGHISIRTSSDAEILLADRINEVKRTGSVRSFVNRLFKRSKSTTADLSTKQVDPEELKLDLTFLDDNKEKDREDEDHPDTASTSNSEWYTFGDIEDPPRPRLKPFFTLLKERNETRSKLSGSTNHKAAESVNPLPLNEPTKSVPIEIQNRKHTDSTSEYSLISAGRFLRFRKWFKRLCCCCSQNAEDSDTGCS</sequence>
<evidence type="ECO:0000313" key="2">
    <source>
        <dbReference type="EMBL" id="CAC5414937.1"/>
    </source>
</evidence>
<accession>A0A6J8E3I2</accession>
<reference evidence="2 3" key="1">
    <citation type="submission" date="2020-06" db="EMBL/GenBank/DDBJ databases">
        <authorList>
            <person name="Li R."/>
            <person name="Bekaert M."/>
        </authorList>
    </citation>
    <scope>NUCLEOTIDE SEQUENCE [LARGE SCALE GENOMIC DNA]</scope>
    <source>
        <strain evidence="3">wild</strain>
    </source>
</reference>
<protein>
    <submittedName>
        <fullName evidence="2">Uncharacterized protein</fullName>
    </submittedName>
</protein>
<dbReference type="EMBL" id="CACVKT020008355">
    <property type="protein sequence ID" value="CAC5414937.1"/>
    <property type="molecule type" value="Genomic_DNA"/>
</dbReference>
<evidence type="ECO:0000256" key="1">
    <source>
        <dbReference type="SAM" id="MobiDB-lite"/>
    </source>
</evidence>
<dbReference type="Proteomes" id="UP000507470">
    <property type="component" value="Unassembled WGS sequence"/>
</dbReference>